<evidence type="ECO:0000256" key="6">
    <source>
        <dbReference type="SAM" id="Coils"/>
    </source>
</evidence>
<evidence type="ECO:0000256" key="7">
    <source>
        <dbReference type="SAM" id="MobiDB-lite"/>
    </source>
</evidence>
<evidence type="ECO:0000256" key="8">
    <source>
        <dbReference type="SAM" id="Phobius"/>
    </source>
</evidence>
<feature type="domain" description="Polysaccharide chain length determinant N-terminal" evidence="9">
    <location>
        <begin position="25"/>
        <end position="68"/>
    </location>
</feature>
<reference evidence="10" key="1">
    <citation type="submission" date="2021-05" db="EMBL/GenBank/DDBJ databases">
        <title>Genome of Sphingobium sp. strain.</title>
        <authorList>
            <person name="Fan R."/>
        </authorList>
    </citation>
    <scope>NUCLEOTIDE SEQUENCE</scope>
    <source>
        <strain evidence="10">H33</strain>
    </source>
</reference>
<feature type="transmembrane region" description="Helical" evidence="8">
    <location>
        <begin position="33"/>
        <end position="53"/>
    </location>
</feature>
<dbReference type="Proteomes" id="UP001138757">
    <property type="component" value="Unassembled WGS sequence"/>
</dbReference>
<keyword evidence="11" id="KW-1185">Reference proteome</keyword>
<evidence type="ECO:0000313" key="10">
    <source>
        <dbReference type="EMBL" id="MBT2188951.1"/>
    </source>
</evidence>
<keyword evidence="6" id="KW-0175">Coiled coil</keyword>
<sequence>MNNVQVHYDVAEERGSGASFLPYLPSIIWQRKWLLIIPSLLALIAALATAFLLPTKYQSRAVLLVEAPLLPGDVAGGDPSGAEVVDSRMARIRQQVLSRPQLIELIQRNSLYQTELRSSSLSEVIEKMRGSIAIEPVTADIQSTSSGRRSTIAFGMSFFYSDPIKAQAVAQALTEQVLQIDASKSAAQAVNTVEFLTDQATDLQTQISQLESALAQVKAQNGLALSPSLGMYAGGSSGGIDGQIAALQAANAQLIAQRDMTKNGADRDPVVAQAEQALAAAQAAYSDKHPDVILAKQRLAEAKELAKSNVTRVPMNALDAQLASNNKQIAILQAAKGSETSRSQTIMNAQMRAPLVQQQVSQLQERLDGLNAQYQRVQNQLLSAKAGKKAEDEQQGERLSVIDPPVIPDEPVSPNRPMIITMITGAGIGLGLAVILFIELLMKPIRDAGAIVAATGEAPLVVIPTILTKGERQKKGLKSLWPFGGGDDDDDEDDDEPVRARVKK</sequence>
<evidence type="ECO:0000313" key="11">
    <source>
        <dbReference type="Proteomes" id="UP001138757"/>
    </source>
</evidence>
<dbReference type="InterPro" id="IPR003856">
    <property type="entry name" value="LPS_length_determ_N"/>
</dbReference>
<evidence type="ECO:0000256" key="2">
    <source>
        <dbReference type="ARBA" id="ARBA00022475"/>
    </source>
</evidence>
<keyword evidence="3 8" id="KW-0812">Transmembrane</keyword>
<dbReference type="EMBL" id="JAHGAW010000013">
    <property type="protein sequence ID" value="MBT2188951.1"/>
    <property type="molecule type" value="Genomic_DNA"/>
</dbReference>
<feature type="compositionally biased region" description="Acidic residues" evidence="7">
    <location>
        <begin position="486"/>
        <end position="496"/>
    </location>
</feature>
<evidence type="ECO:0000259" key="9">
    <source>
        <dbReference type="Pfam" id="PF02706"/>
    </source>
</evidence>
<comment type="caution">
    <text evidence="10">The sequence shown here is derived from an EMBL/GenBank/DDBJ whole genome shotgun (WGS) entry which is preliminary data.</text>
</comment>
<dbReference type="GO" id="GO:0004713">
    <property type="term" value="F:protein tyrosine kinase activity"/>
    <property type="evidence" value="ECO:0007669"/>
    <property type="project" value="TreeGrafter"/>
</dbReference>
<dbReference type="InterPro" id="IPR050445">
    <property type="entry name" value="Bact_polysacc_biosynth/exp"/>
</dbReference>
<dbReference type="PANTHER" id="PTHR32309:SF13">
    <property type="entry name" value="FERRIC ENTEROBACTIN TRANSPORT PROTEIN FEPE"/>
    <property type="match status" value="1"/>
</dbReference>
<dbReference type="AlphaFoldDB" id="A0A9X1DF77"/>
<dbReference type="Pfam" id="PF02706">
    <property type="entry name" value="Wzz"/>
    <property type="match status" value="1"/>
</dbReference>
<evidence type="ECO:0000256" key="1">
    <source>
        <dbReference type="ARBA" id="ARBA00004651"/>
    </source>
</evidence>
<keyword evidence="5 8" id="KW-0472">Membrane</keyword>
<feature type="transmembrane region" description="Helical" evidence="8">
    <location>
        <begin position="419"/>
        <end position="442"/>
    </location>
</feature>
<evidence type="ECO:0000256" key="4">
    <source>
        <dbReference type="ARBA" id="ARBA00022989"/>
    </source>
</evidence>
<name>A0A9X1DF77_9SPHN</name>
<accession>A0A9X1DF77</accession>
<feature type="coiled-coil region" evidence="6">
    <location>
        <begin position="193"/>
        <end position="220"/>
    </location>
</feature>
<comment type="subcellular location">
    <subcellularLocation>
        <location evidence="1">Cell membrane</location>
        <topology evidence="1">Multi-pass membrane protein</topology>
    </subcellularLocation>
</comment>
<gene>
    <name evidence="10" type="ORF">KK488_18555</name>
</gene>
<feature type="region of interest" description="Disordered" evidence="7">
    <location>
        <begin position="477"/>
        <end position="504"/>
    </location>
</feature>
<dbReference type="PANTHER" id="PTHR32309">
    <property type="entry name" value="TYROSINE-PROTEIN KINASE"/>
    <property type="match status" value="1"/>
</dbReference>
<feature type="coiled-coil region" evidence="6">
    <location>
        <begin position="353"/>
        <end position="380"/>
    </location>
</feature>
<organism evidence="10 11">
    <name type="scientific">Sphingobium nicotianae</name>
    <dbReference type="NCBI Taxonomy" id="2782607"/>
    <lineage>
        <taxon>Bacteria</taxon>
        <taxon>Pseudomonadati</taxon>
        <taxon>Pseudomonadota</taxon>
        <taxon>Alphaproteobacteria</taxon>
        <taxon>Sphingomonadales</taxon>
        <taxon>Sphingomonadaceae</taxon>
        <taxon>Sphingobium</taxon>
    </lineage>
</organism>
<evidence type="ECO:0000256" key="3">
    <source>
        <dbReference type="ARBA" id="ARBA00022692"/>
    </source>
</evidence>
<dbReference type="GO" id="GO:0005886">
    <property type="term" value="C:plasma membrane"/>
    <property type="evidence" value="ECO:0007669"/>
    <property type="project" value="UniProtKB-SubCell"/>
</dbReference>
<dbReference type="RefSeq" id="WP_214625200.1">
    <property type="nucleotide sequence ID" value="NZ_JAHGAW010000013.1"/>
</dbReference>
<keyword evidence="2" id="KW-1003">Cell membrane</keyword>
<evidence type="ECO:0000256" key="5">
    <source>
        <dbReference type="ARBA" id="ARBA00023136"/>
    </source>
</evidence>
<keyword evidence="4 8" id="KW-1133">Transmembrane helix</keyword>
<protein>
    <submittedName>
        <fullName evidence="10">Lipopolysaccharide biosynthesis protein</fullName>
    </submittedName>
</protein>
<proteinExistence type="predicted"/>